<dbReference type="GO" id="GO:0050661">
    <property type="term" value="F:NADP binding"/>
    <property type="evidence" value="ECO:0007669"/>
    <property type="project" value="InterPro"/>
</dbReference>
<keyword evidence="3" id="KW-0520">NAD</keyword>
<dbReference type="Gene3D" id="1.10.1040.10">
    <property type="entry name" value="N-(1-d-carboxylethyl)-l-norvaline Dehydrogenase, domain 2"/>
    <property type="match status" value="1"/>
</dbReference>
<gene>
    <name evidence="7" type="ORF">KTU01_22480</name>
</gene>
<proteinExistence type="inferred from homology"/>
<dbReference type="Proteomes" id="UP000321103">
    <property type="component" value="Unassembled WGS sequence"/>
</dbReference>
<dbReference type="GO" id="GO:0016054">
    <property type="term" value="P:organic acid catabolic process"/>
    <property type="evidence" value="ECO:0007669"/>
    <property type="project" value="UniProtKB-ARBA"/>
</dbReference>
<dbReference type="InterPro" id="IPR036291">
    <property type="entry name" value="NAD(P)-bd_dom_sf"/>
</dbReference>
<feature type="domain" description="3-hydroxyisobutyrate dehydrogenase-like NAD-binding" evidence="6">
    <location>
        <begin position="182"/>
        <end position="301"/>
    </location>
</feature>
<dbReference type="InterPro" id="IPR006398">
    <property type="entry name" value="Tartro_sem_red"/>
</dbReference>
<dbReference type="PANTHER" id="PTHR43060:SF15">
    <property type="entry name" value="3-HYDROXYISOBUTYRATE DEHYDROGENASE-LIKE 1, MITOCHONDRIAL-RELATED"/>
    <property type="match status" value="1"/>
</dbReference>
<evidence type="ECO:0000256" key="4">
    <source>
        <dbReference type="PIRSR" id="PIRSR000103-1"/>
    </source>
</evidence>
<evidence type="ECO:0000256" key="1">
    <source>
        <dbReference type="ARBA" id="ARBA00009080"/>
    </source>
</evidence>
<feature type="active site" evidence="4">
    <location>
        <position position="188"/>
    </location>
</feature>
<evidence type="ECO:0000259" key="6">
    <source>
        <dbReference type="Pfam" id="PF14833"/>
    </source>
</evidence>
<keyword evidence="8" id="KW-1185">Reference proteome</keyword>
<comment type="caution">
    <text evidence="7">The sequence shown here is derived from an EMBL/GenBank/DDBJ whole genome shotgun (WGS) entry which is preliminary data.</text>
</comment>
<dbReference type="NCBIfam" id="TIGR01505">
    <property type="entry name" value="tartro_sem_red"/>
    <property type="match status" value="1"/>
</dbReference>
<evidence type="ECO:0000259" key="5">
    <source>
        <dbReference type="Pfam" id="PF03446"/>
    </source>
</evidence>
<dbReference type="Pfam" id="PF03446">
    <property type="entry name" value="NAD_binding_2"/>
    <property type="match status" value="1"/>
</dbReference>
<evidence type="ECO:0000313" key="8">
    <source>
        <dbReference type="Proteomes" id="UP000321103"/>
    </source>
</evidence>
<dbReference type="PIRSF" id="PIRSF000103">
    <property type="entry name" value="HIBADH"/>
    <property type="match status" value="1"/>
</dbReference>
<dbReference type="EMBL" id="BJZS01000072">
    <property type="protein sequence ID" value="GEO96125.1"/>
    <property type="molecule type" value="Genomic_DNA"/>
</dbReference>
<protein>
    <submittedName>
        <fullName evidence="7">2-hydroxy-3-oxopropionate reductase</fullName>
    </submittedName>
</protein>
<dbReference type="AlphaFoldDB" id="A0A512IEL0"/>
<dbReference type="InterPro" id="IPR008927">
    <property type="entry name" value="6-PGluconate_DH-like_C_sf"/>
</dbReference>
<dbReference type="InterPro" id="IPR013328">
    <property type="entry name" value="6PGD_dom2"/>
</dbReference>
<dbReference type="SUPFAM" id="SSF48179">
    <property type="entry name" value="6-phosphogluconate dehydrogenase C-terminal domain-like"/>
    <property type="match status" value="1"/>
</dbReference>
<dbReference type="GO" id="GO:0051287">
    <property type="term" value="F:NAD binding"/>
    <property type="evidence" value="ECO:0007669"/>
    <property type="project" value="InterPro"/>
</dbReference>
<dbReference type="PANTHER" id="PTHR43060">
    <property type="entry name" value="3-HYDROXYISOBUTYRATE DEHYDROGENASE-LIKE 1, MITOCHONDRIAL-RELATED"/>
    <property type="match status" value="1"/>
</dbReference>
<sequence length="311" mass="31446">MTSTANAAATGGTAPAAIRSVTVIGLGIMGLPMARNLVAAGFDVVGFNRSPDKVDRLVEAGGRGASSVAESVRDADVVITMVPDSPDVEGVVTGEDGVFARAKQGTIWIDASSIRPDVAARLAEEAARAGLRPLDAPVSGGEQGAIDAALSIMVGGEAADFEAARPVLEAVGRTIVHVGPAGSGQTVKAANQLVVAGNIQLLAEAVVFLEAYGVDTSAALTVLGGGLAGSKVLDQKGRKMLERNFEPGFRLQLHHKDMGIVTAAAREAGVTVPLGALVAQLVAATVARGDGGLDHSGLFKLTEELSGRSGR</sequence>
<keyword evidence="2" id="KW-0560">Oxidoreductase</keyword>
<dbReference type="GO" id="GO:0008679">
    <property type="term" value="F:2-hydroxy-3-oxopropionate reductase activity"/>
    <property type="evidence" value="ECO:0007669"/>
    <property type="project" value="InterPro"/>
</dbReference>
<name>A0A512IEL0_9MICC</name>
<evidence type="ECO:0000256" key="2">
    <source>
        <dbReference type="ARBA" id="ARBA00023002"/>
    </source>
</evidence>
<reference evidence="7 8" key="1">
    <citation type="submission" date="2019-07" db="EMBL/GenBank/DDBJ databases">
        <title>Whole genome shotgun sequence of Kocuria turfanensis NBRC 107627.</title>
        <authorList>
            <person name="Hosoyama A."/>
            <person name="Uohara A."/>
            <person name="Ohji S."/>
            <person name="Ichikawa N."/>
        </authorList>
    </citation>
    <scope>NUCLEOTIDE SEQUENCE [LARGE SCALE GENOMIC DNA]</scope>
    <source>
        <strain evidence="7 8">NBRC 107627</strain>
    </source>
</reference>
<dbReference type="Pfam" id="PF14833">
    <property type="entry name" value="NAD_binding_11"/>
    <property type="match status" value="1"/>
</dbReference>
<dbReference type="InterPro" id="IPR029154">
    <property type="entry name" value="HIBADH-like_NADP-bd"/>
</dbReference>
<dbReference type="SUPFAM" id="SSF51735">
    <property type="entry name" value="NAD(P)-binding Rossmann-fold domains"/>
    <property type="match status" value="1"/>
</dbReference>
<dbReference type="PROSITE" id="PS00895">
    <property type="entry name" value="3_HYDROXYISOBUT_DH"/>
    <property type="match status" value="1"/>
</dbReference>
<dbReference type="InterPro" id="IPR006115">
    <property type="entry name" value="6PGDH_NADP-bd"/>
</dbReference>
<organism evidence="7 8">
    <name type="scientific">Kocuria turfanensis</name>
    <dbReference type="NCBI Taxonomy" id="388357"/>
    <lineage>
        <taxon>Bacteria</taxon>
        <taxon>Bacillati</taxon>
        <taxon>Actinomycetota</taxon>
        <taxon>Actinomycetes</taxon>
        <taxon>Micrococcales</taxon>
        <taxon>Micrococcaceae</taxon>
        <taxon>Kocuria</taxon>
    </lineage>
</organism>
<dbReference type="Gene3D" id="3.40.50.720">
    <property type="entry name" value="NAD(P)-binding Rossmann-like Domain"/>
    <property type="match status" value="1"/>
</dbReference>
<dbReference type="InterPro" id="IPR002204">
    <property type="entry name" value="3-OH-isobutyrate_DH-rel_CS"/>
</dbReference>
<dbReference type="GO" id="GO:0046487">
    <property type="term" value="P:glyoxylate metabolic process"/>
    <property type="evidence" value="ECO:0007669"/>
    <property type="project" value="InterPro"/>
</dbReference>
<dbReference type="InterPro" id="IPR015815">
    <property type="entry name" value="HIBADH-related"/>
</dbReference>
<feature type="domain" description="6-phosphogluconate dehydrogenase NADP-binding" evidence="5">
    <location>
        <begin position="21"/>
        <end position="179"/>
    </location>
</feature>
<dbReference type="STRING" id="388357.GCA_001580365_02650"/>
<comment type="similarity">
    <text evidence="1">Belongs to the HIBADH-related family.</text>
</comment>
<evidence type="ECO:0000256" key="3">
    <source>
        <dbReference type="ARBA" id="ARBA00023027"/>
    </source>
</evidence>
<evidence type="ECO:0000313" key="7">
    <source>
        <dbReference type="EMBL" id="GEO96125.1"/>
    </source>
</evidence>
<accession>A0A512IEL0</accession>